<dbReference type="eggNOG" id="ENOG502SAA5">
    <property type="taxonomic scope" value="Eukaryota"/>
</dbReference>
<dbReference type="InterPro" id="IPR032055">
    <property type="entry name" value="TMEM72"/>
</dbReference>
<proteinExistence type="predicted"/>
<dbReference type="EMBL" id="KQ971312">
    <property type="protein sequence ID" value="EEZ98496.2"/>
    <property type="molecule type" value="Genomic_DNA"/>
</dbReference>
<dbReference type="OrthoDB" id="5946061at2759"/>
<feature type="region of interest" description="Disordered" evidence="1">
    <location>
        <begin position="197"/>
        <end position="218"/>
    </location>
</feature>
<evidence type="ECO:0000256" key="1">
    <source>
        <dbReference type="SAM" id="MobiDB-lite"/>
    </source>
</evidence>
<dbReference type="PANTHER" id="PTHR28474">
    <property type="entry name" value="TRANSMEMBRANE PROTEIN 72"/>
    <property type="match status" value="1"/>
</dbReference>
<keyword evidence="2" id="KW-0812">Transmembrane</keyword>
<protein>
    <recommendedName>
        <fullName evidence="5">Transmembrane protein</fullName>
    </recommendedName>
</protein>
<dbReference type="KEGG" id="tca:103315080"/>
<dbReference type="Pfam" id="PF16054">
    <property type="entry name" value="TMEM72"/>
    <property type="match status" value="1"/>
</dbReference>
<evidence type="ECO:0008006" key="5">
    <source>
        <dbReference type="Google" id="ProtNLM"/>
    </source>
</evidence>
<reference evidence="3 4" key="1">
    <citation type="journal article" date="2008" name="Nature">
        <title>The genome of the model beetle and pest Tribolium castaneum.</title>
        <authorList>
            <consortium name="Tribolium Genome Sequencing Consortium"/>
            <person name="Richards S."/>
            <person name="Gibbs R.A."/>
            <person name="Weinstock G.M."/>
            <person name="Brown S.J."/>
            <person name="Denell R."/>
            <person name="Beeman R.W."/>
            <person name="Gibbs R."/>
            <person name="Beeman R.W."/>
            <person name="Brown S.J."/>
            <person name="Bucher G."/>
            <person name="Friedrich M."/>
            <person name="Grimmelikhuijzen C.J."/>
            <person name="Klingler M."/>
            <person name="Lorenzen M."/>
            <person name="Richards S."/>
            <person name="Roth S."/>
            <person name="Schroder R."/>
            <person name="Tautz D."/>
            <person name="Zdobnov E.M."/>
            <person name="Muzny D."/>
            <person name="Gibbs R.A."/>
            <person name="Weinstock G.M."/>
            <person name="Attaway T."/>
            <person name="Bell S."/>
            <person name="Buhay C.J."/>
            <person name="Chandrabose M.N."/>
            <person name="Chavez D."/>
            <person name="Clerk-Blankenburg K.P."/>
            <person name="Cree A."/>
            <person name="Dao M."/>
            <person name="Davis C."/>
            <person name="Chacko J."/>
            <person name="Dinh H."/>
            <person name="Dugan-Rocha S."/>
            <person name="Fowler G."/>
            <person name="Garner T.T."/>
            <person name="Garnes J."/>
            <person name="Gnirke A."/>
            <person name="Hawes A."/>
            <person name="Hernandez J."/>
            <person name="Hines S."/>
            <person name="Holder M."/>
            <person name="Hume J."/>
            <person name="Jhangiani S.N."/>
            <person name="Joshi V."/>
            <person name="Khan Z.M."/>
            <person name="Jackson L."/>
            <person name="Kovar C."/>
            <person name="Kowis A."/>
            <person name="Lee S."/>
            <person name="Lewis L.R."/>
            <person name="Margolis J."/>
            <person name="Morgan M."/>
            <person name="Nazareth L.V."/>
            <person name="Nguyen N."/>
            <person name="Okwuonu G."/>
            <person name="Parker D."/>
            <person name="Richards S."/>
            <person name="Ruiz S.J."/>
            <person name="Santibanez J."/>
            <person name="Savard J."/>
            <person name="Scherer S.E."/>
            <person name="Schneider B."/>
            <person name="Sodergren E."/>
            <person name="Tautz D."/>
            <person name="Vattahil S."/>
            <person name="Villasana D."/>
            <person name="White C.S."/>
            <person name="Wright R."/>
            <person name="Park Y."/>
            <person name="Beeman R.W."/>
            <person name="Lord J."/>
            <person name="Oppert B."/>
            <person name="Lorenzen M."/>
            <person name="Brown S."/>
            <person name="Wang L."/>
            <person name="Savard J."/>
            <person name="Tautz D."/>
            <person name="Richards S."/>
            <person name="Weinstock G."/>
            <person name="Gibbs R.A."/>
            <person name="Liu Y."/>
            <person name="Worley K."/>
            <person name="Weinstock G."/>
            <person name="Elsik C.G."/>
            <person name="Reese J.T."/>
            <person name="Elhaik E."/>
            <person name="Landan G."/>
            <person name="Graur D."/>
            <person name="Arensburger P."/>
            <person name="Atkinson P."/>
            <person name="Beeman R.W."/>
            <person name="Beidler J."/>
            <person name="Brown S.J."/>
            <person name="Demuth J.P."/>
            <person name="Drury D.W."/>
            <person name="Du Y.Z."/>
            <person name="Fujiwara H."/>
            <person name="Lorenzen M."/>
            <person name="Maselli V."/>
            <person name="Osanai M."/>
            <person name="Park Y."/>
            <person name="Robertson H.M."/>
            <person name="Tu Z."/>
            <person name="Wang J.J."/>
            <person name="Wang S."/>
            <person name="Richards S."/>
            <person name="Song H."/>
            <person name="Zhang L."/>
            <person name="Sodergren E."/>
            <person name="Werner D."/>
            <person name="Stanke M."/>
            <person name="Morgenstern B."/>
            <person name="Solovyev V."/>
            <person name="Kosarev P."/>
            <person name="Brown G."/>
            <person name="Chen H.C."/>
            <person name="Ermolaeva O."/>
            <person name="Hlavina W."/>
            <person name="Kapustin Y."/>
            <person name="Kiryutin B."/>
            <person name="Kitts P."/>
            <person name="Maglott D."/>
            <person name="Pruitt K."/>
            <person name="Sapojnikov V."/>
            <person name="Souvorov A."/>
            <person name="Mackey A.J."/>
            <person name="Waterhouse R.M."/>
            <person name="Wyder S."/>
            <person name="Zdobnov E.M."/>
            <person name="Zdobnov E.M."/>
            <person name="Wyder S."/>
            <person name="Kriventseva E.V."/>
            <person name="Kadowaki T."/>
            <person name="Bork P."/>
            <person name="Aranda M."/>
            <person name="Bao R."/>
            <person name="Beermann A."/>
            <person name="Berns N."/>
            <person name="Bolognesi R."/>
            <person name="Bonneton F."/>
            <person name="Bopp D."/>
            <person name="Brown S.J."/>
            <person name="Bucher G."/>
            <person name="Butts T."/>
            <person name="Chaumot A."/>
            <person name="Denell R.E."/>
            <person name="Ferrier D.E."/>
            <person name="Friedrich M."/>
            <person name="Gordon C.M."/>
            <person name="Jindra M."/>
            <person name="Klingler M."/>
            <person name="Lan Q."/>
            <person name="Lattorff H.M."/>
            <person name="Laudet V."/>
            <person name="von Levetsow C."/>
            <person name="Liu Z."/>
            <person name="Lutz R."/>
            <person name="Lynch J.A."/>
            <person name="da Fonseca R.N."/>
            <person name="Posnien N."/>
            <person name="Reuter R."/>
            <person name="Roth S."/>
            <person name="Savard J."/>
            <person name="Schinko J.B."/>
            <person name="Schmitt C."/>
            <person name="Schoppmeier M."/>
            <person name="Schroder R."/>
            <person name="Shippy T.D."/>
            <person name="Simonnet F."/>
            <person name="Marques-Souza H."/>
            <person name="Tautz D."/>
            <person name="Tomoyasu Y."/>
            <person name="Trauner J."/>
            <person name="Van der Zee M."/>
            <person name="Vervoort M."/>
            <person name="Wittkopp N."/>
            <person name="Wimmer E.A."/>
            <person name="Yang X."/>
            <person name="Jones A.K."/>
            <person name="Sattelle D.B."/>
            <person name="Ebert P.R."/>
            <person name="Nelson D."/>
            <person name="Scott J.G."/>
            <person name="Beeman R.W."/>
            <person name="Muthukrishnan S."/>
            <person name="Kramer K.J."/>
            <person name="Arakane Y."/>
            <person name="Beeman R.W."/>
            <person name="Zhu Q."/>
            <person name="Hogenkamp D."/>
            <person name="Dixit R."/>
            <person name="Oppert B."/>
            <person name="Jiang H."/>
            <person name="Zou Z."/>
            <person name="Marshall J."/>
            <person name="Elpidina E."/>
            <person name="Vinokurov K."/>
            <person name="Oppert C."/>
            <person name="Zou Z."/>
            <person name="Evans J."/>
            <person name="Lu Z."/>
            <person name="Zhao P."/>
            <person name="Sumathipala N."/>
            <person name="Altincicek B."/>
            <person name="Vilcinskas A."/>
            <person name="Williams M."/>
            <person name="Hultmark D."/>
            <person name="Hetru C."/>
            <person name="Jiang H."/>
            <person name="Grimmelikhuijzen C.J."/>
            <person name="Hauser F."/>
            <person name="Cazzamali G."/>
            <person name="Williamson M."/>
            <person name="Park Y."/>
            <person name="Li B."/>
            <person name="Tanaka Y."/>
            <person name="Predel R."/>
            <person name="Neupert S."/>
            <person name="Schachtner J."/>
            <person name="Verleyen P."/>
            <person name="Raible F."/>
            <person name="Bork P."/>
            <person name="Friedrich M."/>
            <person name="Walden K.K."/>
            <person name="Robertson H.M."/>
            <person name="Angeli S."/>
            <person name="Foret S."/>
            <person name="Bucher G."/>
            <person name="Schuetz S."/>
            <person name="Maleszka R."/>
            <person name="Wimmer E.A."/>
            <person name="Beeman R.W."/>
            <person name="Lorenzen M."/>
            <person name="Tomoyasu Y."/>
            <person name="Miller S.C."/>
            <person name="Grossmann D."/>
            <person name="Bucher G."/>
        </authorList>
    </citation>
    <scope>NUCLEOTIDE SEQUENCE [LARGE SCALE GENOMIC DNA]</scope>
    <source>
        <strain evidence="3 4">Georgia GA2</strain>
    </source>
</reference>
<gene>
    <name evidence="3" type="primary">AUGUSTUS-3.0.2_00996</name>
    <name evidence="3" type="ORF">TcasGA2_TC000996</name>
</gene>
<sequence length="218" mass="24462">MFPSINPPVGNECAGGGPRTTNNVPIRDSSNRYSSFFHCFLPFTRFWGVFTAIVLCGVGVDLAFHKHNSGYYLIGSSAAVLFLEVTWVVTLFLQLCVRAESRVFRCWSVFSWLEGWKKSLLYGPLGAVPLICPHKLWLSYVAAGQLVALAFFHFVLSFKGRRRRKRKDRLLHADIDSFESSKFEEVTEVLDDGLPEPIPGSSHSLSDSLAEQDTILEI</sequence>
<evidence type="ECO:0000313" key="4">
    <source>
        <dbReference type="Proteomes" id="UP000007266"/>
    </source>
</evidence>
<evidence type="ECO:0000256" key="2">
    <source>
        <dbReference type="SAM" id="Phobius"/>
    </source>
</evidence>
<reference evidence="3 4" key="2">
    <citation type="journal article" date="2010" name="Nucleic Acids Res.">
        <title>BeetleBase in 2010: revisions to provide comprehensive genomic information for Tribolium castaneum.</title>
        <authorList>
            <person name="Kim H.S."/>
            <person name="Murphy T."/>
            <person name="Xia J."/>
            <person name="Caragea D."/>
            <person name="Park Y."/>
            <person name="Beeman R.W."/>
            <person name="Lorenzen M.D."/>
            <person name="Butcher S."/>
            <person name="Manak J.R."/>
            <person name="Brown S.J."/>
        </authorList>
    </citation>
    <scope>GENOME REANNOTATION</scope>
    <source>
        <strain evidence="3 4">Georgia GA2</strain>
    </source>
</reference>
<organism evidence="3 4">
    <name type="scientific">Tribolium castaneum</name>
    <name type="common">Red flour beetle</name>
    <dbReference type="NCBI Taxonomy" id="7070"/>
    <lineage>
        <taxon>Eukaryota</taxon>
        <taxon>Metazoa</taxon>
        <taxon>Ecdysozoa</taxon>
        <taxon>Arthropoda</taxon>
        <taxon>Hexapoda</taxon>
        <taxon>Insecta</taxon>
        <taxon>Pterygota</taxon>
        <taxon>Neoptera</taxon>
        <taxon>Endopterygota</taxon>
        <taxon>Coleoptera</taxon>
        <taxon>Polyphaga</taxon>
        <taxon>Cucujiformia</taxon>
        <taxon>Tenebrionidae</taxon>
        <taxon>Tenebrionidae incertae sedis</taxon>
        <taxon>Tribolium</taxon>
    </lineage>
</organism>
<name>D6W9I2_TRICA</name>
<feature type="transmembrane region" description="Helical" evidence="2">
    <location>
        <begin position="46"/>
        <end position="64"/>
    </location>
</feature>
<accession>D6W9I2</accession>
<feature type="transmembrane region" description="Helical" evidence="2">
    <location>
        <begin position="137"/>
        <end position="158"/>
    </location>
</feature>
<feature type="region of interest" description="Disordered" evidence="1">
    <location>
        <begin position="1"/>
        <end position="20"/>
    </location>
</feature>
<dbReference type="AlphaFoldDB" id="D6W9I2"/>
<dbReference type="PANTHER" id="PTHR28474:SF1">
    <property type="entry name" value="TRANSMEMBRANE PROTEIN 72"/>
    <property type="match status" value="1"/>
</dbReference>
<feature type="compositionally biased region" description="Polar residues" evidence="1">
    <location>
        <begin position="201"/>
        <end position="211"/>
    </location>
</feature>
<dbReference type="HOGENOM" id="CLU_1391869_0_0_1"/>
<dbReference type="OMA" id="KECSYDR"/>
<keyword evidence="2" id="KW-1133">Transmembrane helix</keyword>
<keyword evidence="4" id="KW-1185">Reference proteome</keyword>
<evidence type="ECO:0000313" key="3">
    <source>
        <dbReference type="EMBL" id="EEZ98496.2"/>
    </source>
</evidence>
<keyword evidence="2" id="KW-0472">Membrane</keyword>
<dbReference type="Proteomes" id="UP000007266">
    <property type="component" value="Linkage group 2"/>
</dbReference>
<feature type="transmembrane region" description="Helical" evidence="2">
    <location>
        <begin position="71"/>
        <end position="93"/>
    </location>
</feature>